<keyword evidence="3" id="KW-1185">Reference proteome</keyword>
<dbReference type="PROSITE" id="PS51184">
    <property type="entry name" value="JMJC"/>
    <property type="match status" value="1"/>
</dbReference>
<gene>
    <name evidence="1" type="ORF">SCF082_LOCUS45331</name>
    <name evidence="2" type="ORF">SCF082_LOCUS45442</name>
</gene>
<organism evidence="1 3">
    <name type="scientific">Durusdinium trenchii</name>
    <dbReference type="NCBI Taxonomy" id="1381693"/>
    <lineage>
        <taxon>Eukaryota</taxon>
        <taxon>Sar</taxon>
        <taxon>Alveolata</taxon>
        <taxon>Dinophyceae</taxon>
        <taxon>Suessiales</taxon>
        <taxon>Symbiodiniaceae</taxon>
        <taxon>Durusdinium</taxon>
    </lineage>
</organism>
<protein>
    <submittedName>
        <fullName evidence="1">2-oxoglutarate-Fe(II) type oxidoreductase hxnY (Nicotinate catabolism cluster protein hxnY)</fullName>
    </submittedName>
</protein>
<evidence type="ECO:0000313" key="3">
    <source>
        <dbReference type="Proteomes" id="UP001642464"/>
    </source>
</evidence>
<dbReference type="EMBL" id="CAXAMM010041018">
    <property type="protein sequence ID" value="CAK9096845.1"/>
    <property type="molecule type" value="Genomic_DNA"/>
</dbReference>
<dbReference type="Proteomes" id="UP001642464">
    <property type="component" value="Unassembled WGS sequence"/>
</dbReference>
<dbReference type="InterPro" id="IPR027443">
    <property type="entry name" value="IPNS-like_sf"/>
</dbReference>
<dbReference type="InterPro" id="IPR044861">
    <property type="entry name" value="IPNS-like_FE2OG_OXY"/>
</dbReference>
<dbReference type="InterPro" id="IPR003347">
    <property type="entry name" value="JmjC_dom"/>
</dbReference>
<dbReference type="Pfam" id="PF14226">
    <property type="entry name" value="DIOX_N"/>
    <property type="match status" value="1"/>
</dbReference>
<dbReference type="InterPro" id="IPR026992">
    <property type="entry name" value="DIOX_N"/>
</dbReference>
<dbReference type="InterPro" id="IPR005123">
    <property type="entry name" value="Oxoglu/Fe-dep_dioxygenase_dom"/>
</dbReference>
<evidence type="ECO:0000313" key="2">
    <source>
        <dbReference type="EMBL" id="CAK9096845.1"/>
    </source>
</evidence>
<dbReference type="Gene3D" id="2.60.120.650">
    <property type="entry name" value="Cupin"/>
    <property type="match status" value="1"/>
</dbReference>
<proteinExistence type="predicted"/>
<dbReference type="InterPro" id="IPR050231">
    <property type="entry name" value="Iron_ascorbate_oxido_reductase"/>
</dbReference>
<dbReference type="InterPro" id="IPR041667">
    <property type="entry name" value="Cupin_8"/>
</dbReference>
<dbReference type="Pfam" id="PF03171">
    <property type="entry name" value="2OG-FeII_Oxy"/>
    <property type="match status" value="1"/>
</dbReference>
<dbReference type="Gene3D" id="2.60.120.330">
    <property type="entry name" value="B-lactam Antibiotic, Isopenicillin N Synthase, Chain"/>
    <property type="match status" value="1"/>
</dbReference>
<reference evidence="1 3" key="1">
    <citation type="submission" date="2024-02" db="EMBL/GenBank/DDBJ databases">
        <authorList>
            <person name="Chen Y."/>
            <person name="Shah S."/>
            <person name="Dougan E. K."/>
            <person name="Thang M."/>
            <person name="Chan C."/>
        </authorList>
    </citation>
    <scope>NUCLEOTIDE SEQUENCE [LARGE SCALE GENOMIC DNA]</scope>
</reference>
<dbReference type="EMBL" id="CAXAMM010040984">
    <property type="protein sequence ID" value="CAK9096573.1"/>
    <property type="molecule type" value="Genomic_DNA"/>
</dbReference>
<name>A0ABP0R7L6_9DINO</name>
<sequence>MTTNGTTNGAKRSGSRSRSPRGSDSLVPIIDIGALSGEDQAAKKAVAEKIGKACEEIGFFVVVNHGIPKEVIDKTWNQTLDFFDLPLEEKKTFVSEDEAKNPYGYSVLGGEQLSKGKDLDNGQESKQMGDLKEMFQMGPKNPAAGMPPRKLPAKPSNFAEAWETYYEHANQLAQRLLRAFAMALDLPDDWFVTKTDKHVSALRSNNYPDQASMKVPEGSIRCSAHTDYGTMTILKSGGPGLQVSKDVENVCWHDVPFVEDAFVINLGDLMRRWTNDRWSSTLHRVINPPAGKAKTWGRRLALAFFHNLNKDALVETIPSCIAADRPALYDPIVAGEFLMLKHLASNGKADPDAHLKRSKAAASTWQVQLVGKKRWTLCPNTESRFLSPYIDTYNPDYSRFPAFAMAKCGQVTVSPGELLYYPAYWWHHTFQLETPSISYTGALVGVEADRSDLGADRKPHVQFYADLQEKCAKCWQRGVSERQCDDISQKWAGAAPPPLRVVCEEYLPDCLRLWSEHAKALHGEDRVEL</sequence>
<dbReference type="Pfam" id="PF13621">
    <property type="entry name" value="Cupin_8"/>
    <property type="match status" value="1"/>
</dbReference>
<dbReference type="PROSITE" id="PS51471">
    <property type="entry name" value="FE2OG_OXY"/>
    <property type="match status" value="1"/>
</dbReference>
<dbReference type="PANTHER" id="PTHR47990">
    <property type="entry name" value="2-OXOGLUTARATE (2OG) AND FE(II)-DEPENDENT OXYGENASE SUPERFAMILY PROTEIN-RELATED"/>
    <property type="match status" value="1"/>
</dbReference>
<evidence type="ECO:0000313" key="1">
    <source>
        <dbReference type="EMBL" id="CAK9096573.1"/>
    </source>
</evidence>
<comment type="caution">
    <text evidence="1">The sequence shown here is derived from an EMBL/GenBank/DDBJ whole genome shotgun (WGS) entry which is preliminary data.</text>
</comment>
<accession>A0ABP0R7L6</accession>
<dbReference type="SUPFAM" id="SSF51197">
    <property type="entry name" value="Clavaminate synthase-like"/>
    <property type="match status" value="2"/>
</dbReference>
<dbReference type="PRINTS" id="PR00682">
    <property type="entry name" value="IPNSYNTHASE"/>
</dbReference>